<protein>
    <submittedName>
        <fullName evidence="1">Uncharacterized protein</fullName>
    </submittedName>
</protein>
<dbReference type="EMBL" id="LAZR01026903">
    <property type="protein sequence ID" value="KKL67317.1"/>
    <property type="molecule type" value="Genomic_DNA"/>
</dbReference>
<name>A0A0F9GW50_9ZZZZ</name>
<organism evidence="1">
    <name type="scientific">marine sediment metagenome</name>
    <dbReference type="NCBI Taxonomy" id="412755"/>
    <lineage>
        <taxon>unclassified sequences</taxon>
        <taxon>metagenomes</taxon>
        <taxon>ecological metagenomes</taxon>
    </lineage>
</organism>
<comment type="caution">
    <text evidence="1">The sequence shown here is derived from an EMBL/GenBank/DDBJ whole genome shotgun (WGS) entry which is preliminary data.</text>
</comment>
<evidence type="ECO:0000313" key="1">
    <source>
        <dbReference type="EMBL" id="KKL67317.1"/>
    </source>
</evidence>
<sequence>MTQQSKHTPGPWRARAAERDGGCAKALIVAESEVSRLPICPAEAAGRDVAQANANARLIAQAPEMYELVETIEKLVVDDGLDLNDYTLMLGEAARRIKAEIDEEG</sequence>
<dbReference type="AlphaFoldDB" id="A0A0F9GW50"/>
<accession>A0A0F9GW50</accession>
<reference evidence="1" key="1">
    <citation type="journal article" date="2015" name="Nature">
        <title>Complex archaea that bridge the gap between prokaryotes and eukaryotes.</title>
        <authorList>
            <person name="Spang A."/>
            <person name="Saw J.H."/>
            <person name="Jorgensen S.L."/>
            <person name="Zaremba-Niedzwiedzka K."/>
            <person name="Martijn J."/>
            <person name="Lind A.E."/>
            <person name="van Eijk R."/>
            <person name="Schleper C."/>
            <person name="Guy L."/>
            <person name="Ettema T.J."/>
        </authorList>
    </citation>
    <scope>NUCLEOTIDE SEQUENCE</scope>
</reference>
<proteinExistence type="predicted"/>
<gene>
    <name evidence="1" type="ORF">LCGC14_2136240</name>
</gene>